<feature type="transmembrane region" description="Helical" evidence="7">
    <location>
        <begin position="75"/>
        <end position="99"/>
    </location>
</feature>
<dbReference type="PANTHER" id="PTHR43731">
    <property type="entry name" value="RHOMBOID PROTEASE"/>
    <property type="match status" value="1"/>
</dbReference>
<evidence type="ECO:0000256" key="7">
    <source>
        <dbReference type="SAM" id="Phobius"/>
    </source>
</evidence>
<evidence type="ECO:0000313" key="12">
    <source>
        <dbReference type="Proteomes" id="UP000540266"/>
    </source>
</evidence>
<comment type="similarity">
    <text evidence="2">Belongs to the peptidase S54 family.</text>
</comment>
<dbReference type="GO" id="GO:0006508">
    <property type="term" value="P:proteolysis"/>
    <property type="evidence" value="ECO:0007669"/>
    <property type="project" value="UniProtKB-KW"/>
</dbReference>
<reference evidence="10 12" key="2">
    <citation type="submission" date="2020-11" db="EMBL/GenBank/DDBJ databases">
        <title>Indigenous Rhizobia Nodulating Common beans in Western Kenya.</title>
        <authorList>
            <person name="Wekesa C.S."/>
            <person name="Oelmueller R."/>
            <person name="Furch A.C."/>
        </authorList>
    </citation>
    <scope>NUCLEOTIDE SEQUENCE [LARGE SCALE GENOMIC DNA]</scope>
    <source>
        <strain evidence="12">BS3</strain>
        <strain evidence="10">S3</strain>
    </source>
</reference>
<feature type="transmembrane region" description="Helical" evidence="7">
    <location>
        <begin position="16"/>
        <end position="34"/>
    </location>
</feature>
<sequence length="262" mass="28389">MFIPFHDANTLKHIKVQWVTLALIALNVAVWLFTSLESEQAAQATTVGLGYIPAIAFGQARLAEGLDIVPESMTYLTYAFVHSGFWHLASNMVFLWVFGDNVEDAMGHMRFLLFYLLCAAAGALCHGLLTTSPEAPLVGASGAISGVVAAYVMLHPRVRVWVLVFFRVPLPLPAFVPLLLWIGQQFFMLAIARDGDVSWGAHVGGILAGAVLILVLRRRGVPLFDRQMLTPRAVRNEAGAGTAVAAGADGRVERLPWGRGRG</sequence>
<dbReference type="Pfam" id="PF01694">
    <property type="entry name" value="Rhomboid"/>
    <property type="match status" value="1"/>
</dbReference>
<evidence type="ECO:0000256" key="6">
    <source>
        <dbReference type="ARBA" id="ARBA00023136"/>
    </source>
</evidence>
<comment type="subcellular location">
    <subcellularLocation>
        <location evidence="1">Membrane</location>
        <topology evidence="1">Multi-pass membrane protein</topology>
    </subcellularLocation>
</comment>
<protein>
    <submittedName>
        <fullName evidence="9">Rhombiod family peptidase protein</fullName>
    </submittedName>
    <submittedName>
        <fullName evidence="10">Rhomboid family intramembrane serine protease</fullName>
    </submittedName>
</protein>
<feature type="transmembrane region" description="Helical" evidence="7">
    <location>
        <begin position="135"/>
        <end position="154"/>
    </location>
</feature>
<feature type="transmembrane region" description="Helical" evidence="7">
    <location>
        <begin position="111"/>
        <end position="129"/>
    </location>
</feature>
<name>A0A192TFZ4_9HYPH</name>
<dbReference type="PANTHER" id="PTHR43731:SF14">
    <property type="entry name" value="PRESENILIN-ASSOCIATED RHOMBOID-LIKE PROTEIN, MITOCHONDRIAL"/>
    <property type="match status" value="1"/>
</dbReference>
<dbReference type="EMBL" id="CP013568">
    <property type="protein sequence ID" value="ANL86662.1"/>
    <property type="molecule type" value="Genomic_DNA"/>
</dbReference>
<dbReference type="Proteomes" id="UP000078551">
    <property type="component" value="Chromosome"/>
</dbReference>
<evidence type="ECO:0000259" key="8">
    <source>
        <dbReference type="Pfam" id="PF01694"/>
    </source>
</evidence>
<gene>
    <name evidence="9" type="ORF">AMC81_CH03944</name>
    <name evidence="10" type="ORF">HER27_021395</name>
</gene>
<accession>A0A192TFZ4</accession>
<evidence type="ECO:0000256" key="3">
    <source>
        <dbReference type="ARBA" id="ARBA00022692"/>
    </source>
</evidence>
<keyword evidence="6 7" id="KW-0472">Membrane</keyword>
<evidence type="ECO:0000313" key="9">
    <source>
        <dbReference type="EMBL" id="ANL86662.1"/>
    </source>
</evidence>
<dbReference type="InterPro" id="IPR050925">
    <property type="entry name" value="Rhomboid_protease_S54"/>
</dbReference>
<evidence type="ECO:0000313" key="11">
    <source>
        <dbReference type="Proteomes" id="UP000078551"/>
    </source>
</evidence>
<proteinExistence type="inferred from homology"/>
<organism evidence="10 12">
    <name type="scientific">Rhizobium phaseoli</name>
    <dbReference type="NCBI Taxonomy" id="396"/>
    <lineage>
        <taxon>Bacteria</taxon>
        <taxon>Pseudomonadati</taxon>
        <taxon>Pseudomonadota</taxon>
        <taxon>Alphaproteobacteria</taxon>
        <taxon>Hyphomicrobiales</taxon>
        <taxon>Rhizobiaceae</taxon>
        <taxon>Rhizobium/Agrobacterium group</taxon>
        <taxon>Rhizobium</taxon>
    </lineage>
</organism>
<dbReference type="GO" id="GO:0004252">
    <property type="term" value="F:serine-type endopeptidase activity"/>
    <property type="evidence" value="ECO:0007669"/>
    <property type="project" value="InterPro"/>
</dbReference>
<dbReference type="RefSeq" id="WP_012485388.1">
    <property type="nucleotide sequence ID" value="NZ_CP013532.1"/>
</dbReference>
<keyword evidence="11" id="KW-1185">Reference proteome</keyword>
<feature type="transmembrane region" description="Helical" evidence="7">
    <location>
        <begin position="161"/>
        <end position="182"/>
    </location>
</feature>
<evidence type="ECO:0000256" key="1">
    <source>
        <dbReference type="ARBA" id="ARBA00004141"/>
    </source>
</evidence>
<dbReference type="InterPro" id="IPR022764">
    <property type="entry name" value="Peptidase_S54_rhomboid_dom"/>
</dbReference>
<dbReference type="STRING" id="396.AMC85_CH03974"/>
<dbReference type="AlphaFoldDB" id="A0A192TFZ4"/>
<evidence type="ECO:0000256" key="2">
    <source>
        <dbReference type="ARBA" id="ARBA00009045"/>
    </source>
</evidence>
<evidence type="ECO:0000256" key="4">
    <source>
        <dbReference type="ARBA" id="ARBA00022801"/>
    </source>
</evidence>
<keyword evidence="3 7" id="KW-0812">Transmembrane</keyword>
<keyword evidence="10" id="KW-0645">Protease</keyword>
<keyword evidence="5 7" id="KW-1133">Transmembrane helix</keyword>
<dbReference type="EMBL" id="CP064931">
    <property type="protein sequence ID" value="QPK08947.1"/>
    <property type="molecule type" value="Genomic_DNA"/>
</dbReference>
<feature type="transmembrane region" description="Helical" evidence="7">
    <location>
        <begin position="197"/>
        <end position="216"/>
    </location>
</feature>
<dbReference type="Proteomes" id="UP000540266">
    <property type="component" value="Chromosome"/>
</dbReference>
<dbReference type="Gene3D" id="1.20.1540.10">
    <property type="entry name" value="Rhomboid-like"/>
    <property type="match status" value="1"/>
</dbReference>
<dbReference type="GO" id="GO:0016020">
    <property type="term" value="C:membrane"/>
    <property type="evidence" value="ECO:0007669"/>
    <property type="project" value="UniProtKB-SubCell"/>
</dbReference>
<dbReference type="InterPro" id="IPR035952">
    <property type="entry name" value="Rhomboid-like_sf"/>
</dbReference>
<keyword evidence="4" id="KW-0378">Hydrolase</keyword>
<evidence type="ECO:0000313" key="10">
    <source>
        <dbReference type="EMBL" id="QPK08947.1"/>
    </source>
</evidence>
<dbReference type="SUPFAM" id="SSF144091">
    <property type="entry name" value="Rhomboid-like"/>
    <property type="match status" value="1"/>
</dbReference>
<feature type="domain" description="Peptidase S54 rhomboid" evidence="8">
    <location>
        <begin position="73"/>
        <end position="218"/>
    </location>
</feature>
<evidence type="ECO:0000256" key="5">
    <source>
        <dbReference type="ARBA" id="ARBA00022989"/>
    </source>
</evidence>
<dbReference type="GeneID" id="45959225"/>
<reference evidence="9 11" key="1">
    <citation type="submission" date="2015-11" db="EMBL/GenBank/DDBJ databases">
        <title>The limits of bacterial species coexistence and the symbiotic plasmid transference in sympatric Rhizobium populations.</title>
        <authorList>
            <person name="Perez-Carrascal O.M."/>
            <person name="VanInsberghe D."/>
            <person name="Juarez S."/>
            <person name="Polz M.F."/>
            <person name="Vinuesa P."/>
            <person name="Gonzalez V."/>
        </authorList>
    </citation>
    <scope>NUCLEOTIDE SEQUENCE [LARGE SCALE GENOMIC DNA]</scope>
    <source>
        <strain evidence="9 11">N771</strain>
    </source>
</reference>